<accession>A0A4R0YQF4</accession>
<sequence length="92" mass="10142">MKIQVLNRAAEQVQTTWEGVTRERSKQWCLLEIDGLPTSFQITVDPGKEYAPGEYTLAPESFAVSNGRLTMSRAVLVPVIAQVKQQPKPAAA</sequence>
<organism evidence="1 2">
    <name type="scientific">Dyella soli</name>
    <dbReference type="NCBI Taxonomy" id="522319"/>
    <lineage>
        <taxon>Bacteria</taxon>
        <taxon>Pseudomonadati</taxon>
        <taxon>Pseudomonadota</taxon>
        <taxon>Gammaproteobacteria</taxon>
        <taxon>Lysobacterales</taxon>
        <taxon>Rhodanobacteraceae</taxon>
        <taxon>Dyella</taxon>
    </lineage>
</organism>
<proteinExistence type="predicted"/>
<gene>
    <name evidence="1" type="ORF">EZM97_14545</name>
</gene>
<name>A0A4R0YQF4_9GAMM</name>
<protein>
    <submittedName>
        <fullName evidence="1">Uncharacterized protein</fullName>
    </submittedName>
</protein>
<dbReference type="RefSeq" id="WP_131407862.1">
    <property type="nucleotide sequence ID" value="NZ_SJTG01000002.1"/>
</dbReference>
<keyword evidence="2" id="KW-1185">Reference proteome</keyword>
<evidence type="ECO:0000313" key="2">
    <source>
        <dbReference type="Proteomes" id="UP000291822"/>
    </source>
</evidence>
<dbReference type="Gene3D" id="2.40.50.140">
    <property type="entry name" value="Nucleic acid-binding proteins"/>
    <property type="match status" value="1"/>
</dbReference>
<dbReference type="EMBL" id="SJTG01000002">
    <property type="protein sequence ID" value="TCI10135.1"/>
    <property type="molecule type" value="Genomic_DNA"/>
</dbReference>
<dbReference type="SUPFAM" id="SSF50249">
    <property type="entry name" value="Nucleic acid-binding proteins"/>
    <property type="match status" value="1"/>
</dbReference>
<dbReference type="AlphaFoldDB" id="A0A4R0YQF4"/>
<evidence type="ECO:0000313" key="1">
    <source>
        <dbReference type="EMBL" id="TCI10135.1"/>
    </source>
</evidence>
<dbReference type="InterPro" id="IPR012340">
    <property type="entry name" value="NA-bd_OB-fold"/>
</dbReference>
<dbReference type="Proteomes" id="UP000291822">
    <property type="component" value="Unassembled WGS sequence"/>
</dbReference>
<comment type="caution">
    <text evidence="1">The sequence shown here is derived from an EMBL/GenBank/DDBJ whole genome shotgun (WGS) entry which is preliminary data.</text>
</comment>
<reference evidence="1 2" key="1">
    <citation type="submission" date="2019-02" db="EMBL/GenBank/DDBJ databases">
        <title>Dyella amyloliquefaciens sp. nov., isolated from forest soil.</title>
        <authorList>
            <person name="Gao Z.-H."/>
            <person name="Qiu L.-H."/>
        </authorList>
    </citation>
    <scope>NUCLEOTIDE SEQUENCE [LARGE SCALE GENOMIC DNA]</scope>
    <source>
        <strain evidence="1 2">KACC 12747</strain>
    </source>
</reference>